<reference evidence="9 10" key="1">
    <citation type="submission" date="2024-05" db="EMBL/GenBank/DDBJ databases">
        <title>Genome sequencing of Marine Estuary Bacteria, Shewanella vesiculosa and S. baltica, and Pseudomonas syringae.</title>
        <authorList>
            <person name="Gurung A."/>
            <person name="Maclea K.S."/>
        </authorList>
    </citation>
    <scope>NUCLEOTIDE SEQUENCE [LARGE SCALE GENOMIC DNA]</scope>
    <source>
        <strain evidence="9 10">1A</strain>
    </source>
</reference>
<comment type="catalytic activity">
    <reaction evidence="4">
        <text>uridine(516) in 16S rRNA = pseudouridine(516) in 16S rRNA</text>
        <dbReference type="Rhea" id="RHEA:38867"/>
        <dbReference type="Rhea" id="RHEA-COMP:10089"/>
        <dbReference type="Rhea" id="RHEA-COMP:10090"/>
        <dbReference type="ChEBI" id="CHEBI:65314"/>
        <dbReference type="ChEBI" id="CHEBI:65315"/>
        <dbReference type="EC" id="5.4.99.19"/>
    </reaction>
</comment>
<dbReference type="InterPro" id="IPR036986">
    <property type="entry name" value="S4_RNA-bd_sf"/>
</dbReference>
<proteinExistence type="inferred from homology"/>
<keyword evidence="2 6" id="KW-0694">RNA-binding</keyword>
<dbReference type="InterPro" id="IPR042092">
    <property type="entry name" value="PsdUridine_s_RsuA/RluB/E/F_cat"/>
</dbReference>
<keyword evidence="3 7" id="KW-0413">Isomerase</keyword>
<evidence type="ECO:0000256" key="4">
    <source>
        <dbReference type="ARBA" id="ARBA00036749"/>
    </source>
</evidence>
<dbReference type="Pfam" id="PF01479">
    <property type="entry name" value="S4"/>
    <property type="match status" value="1"/>
</dbReference>
<dbReference type="GeneID" id="90569969"/>
<comment type="similarity">
    <text evidence="1 7">Belongs to the pseudouridine synthase RsuA family.</text>
</comment>
<accession>A0ABV0FKB8</accession>
<protein>
    <recommendedName>
        <fullName evidence="7">Pseudouridine synthase</fullName>
        <ecNumber evidence="7">5.4.99.-</ecNumber>
    </recommendedName>
</protein>
<dbReference type="Gene3D" id="3.10.290.10">
    <property type="entry name" value="RNA-binding S4 domain"/>
    <property type="match status" value="1"/>
</dbReference>
<dbReference type="SUPFAM" id="SSF55120">
    <property type="entry name" value="Pseudouridine synthase"/>
    <property type="match status" value="1"/>
</dbReference>
<dbReference type="PROSITE" id="PS50889">
    <property type="entry name" value="S4"/>
    <property type="match status" value="1"/>
</dbReference>
<evidence type="ECO:0000259" key="8">
    <source>
        <dbReference type="SMART" id="SM00363"/>
    </source>
</evidence>
<evidence type="ECO:0000256" key="7">
    <source>
        <dbReference type="RuleBase" id="RU003887"/>
    </source>
</evidence>
<gene>
    <name evidence="9" type="primary">rsuA</name>
    <name evidence="9" type="ORF">ABHN84_03065</name>
</gene>
<evidence type="ECO:0000256" key="5">
    <source>
        <dbReference type="ARBA" id="ARBA00037590"/>
    </source>
</evidence>
<evidence type="ECO:0000256" key="1">
    <source>
        <dbReference type="ARBA" id="ARBA00008348"/>
    </source>
</evidence>
<dbReference type="EMBL" id="JBDPZN010000001">
    <property type="protein sequence ID" value="MEO3681267.1"/>
    <property type="molecule type" value="Genomic_DNA"/>
</dbReference>
<sequence length="229" mass="25321">MRLDKFICESTELTRSLAKRALHRGDVTCDGVVVKNSGFKVLPQMAVHLDGTLISIIGERYIMLNKPVDTICSTIDEEYPSVLSLIDIEKMDTLHIAGRLDVDTTGLVLITSDGQWSHKITSPKKDCGKRYLVELAEPIDASLIQVFADGVELRNEDGLTKPALLDIIDPTHVRLTISEGKYHQVKRMFAAVGNRVVNLHREAVGAIELNTDLAAGEWRFLTAAEVKSV</sequence>
<organism evidence="9 10">
    <name type="scientific">Shewanella vesiculosa</name>
    <dbReference type="NCBI Taxonomy" id="518738"/>
    <lineage>
        <taxon>Bacteria</taxon>
        <taxon>Pseudomonadati</taxon>
        <taxon>Pseudomonadota</taxon>
        <taxon>Gammaproteobacteria</taxon>
        <taxon>Alteromonadales</taxon>
        <taxon>Shewanellaceae</taxon>
        <taxon>Shewanella</taxon>
    </lineage>
</organism>
<dbReference type="PROSITE" id="PS01149">
    <property type="entry name" value="PSI_RSU"/>
    <property type="match status" value="1"/>
</dbReference>
<dbReference type="Pfam" id="PF00849">
    <property type="entry name" value="PseudoU_synth_2"/>
    <property type="match status" value="1"/>
</dbReference>
<keyword evidence="10" id="KW-1185">Reference proteome</keyword>
<dbReference type="InterPro" id="IPR020103">
    <property type="entry name" value="PsdUridine_synth_cat_dom_sf"/>
</dbReference>
<dbReference type="InterPro" id="IPR000748">
    <property type="entry name" value="PsdUridine_synth_RsuA/RluB/E/F"/>
</dbReference>
<dbReference type="Proteomes" id="UP001477278">
    <property type="component" value="Unassembled WGS sequence"/>
</dbReference>
<dbReference type="CDD" id="cd02553">
    <property type="entry name" value="PseudoU_synth_RsuA"/>
    <property type="match status" value="1"/>
</dbReference>
<evidence type="ECO:0000256" key="6">
    <source>
        <dbReference type="PROSITE-ProRule" id="PRU00182"/>
    </source>
</evidence>
<dbReference type="PANTHER" id="PTHR47683:SF4">
    <property type="entry name" value="PSEUDOURIDINE SYNTHASE"/>
    <property type="match status" value="1"/>
</dbReference>
<comment type="caution">
    <text evidence="9">The sequence shown here is derived from an EMBL/GenBank/DDBJ whole genome shotgun (WGS) entry which is preliminary data.</text>
</comment>
<dbReference type="NCBIfam" id="NF008097">
    <property type="entry name" value="PRK10839.1"/>
    <property type="match status" value="1"/>
</dbReference>
<evidence type="ECO:0000256" key="2">
    <source>
        <dbReference type="ARBA" id="ARBA00022884"/>
    </source>
</evidence>
<dbReference type="InterPro" id="IPR050343">
    <property type="entry name" value="RsuA_PseudoU_synthase"/>
</dbReference>
<dbReference type="SUPFAM" id="SSF55174">
    <property type="entry name" value="Alpha-L RNA-binding motif"/>
    <property type="match status" value="1"/>
</dbReference>
<dbReference type="RefSeq" id="WP_273059301.1">
    <property type="nucleotide sequence ID" value="NZ_JAACRJ010000003.1"/>
</dbReference>
<dbReference type="InterPro" id="IPR002942">
    <property type="entry name" value="S4_RNA-bd"/>
</dbReference>
<dbReference type="EC" id="5.4.99.-" evidence="7"/>
<dbReference type="NCBIfam" id="TIGR00093">
    <property type="entry name" value="pseudouridine synthase"/>
    <property type="match status" value="1"/>
</dbReference>
<evidence type="ECO:0000313" key="9">
    <source>
        <dbReference type="EMBL" id="MEO3681267.1"/>
    </source>
</evidence>
<dbReference type="CDD" id="cd00165">
    <property type="entry name" value="S4"/>
    <property type="match status" value="1"/>
</dbReference>
<dbReference type="InterPro" id="IPR006145">
    <property type="entry name" value="PsdUridine_synth_RsuA/RluA"/>
</dbReference>
<dbReference type="InterPro" id="IPR018496">
    <property type="entry name" value="PsdUridine_synth_RsuA/RluB_CS"/>
</dbReference>
<dbReference type="Gene3D" id="3.30.70.580">
    <property type="entry name" value="Pseudouridine synthase I, catalytic domain, N-terminal subdomain"/>
    <property type="match status" value="1"/>
</dbReference>
<evidence type="ECO:0000256" key="3">
    <source>
        <dbReference type="ARBA" id="ARBA00023235"/>
    </source>
</evidence>
<evidence type="ECO:0000313" key="10">
    <source>
        <dbReference type="Proteomes" id="UP001477278"/>
    </source>
</evidence>
<dbReference type="InterPro" id="IPR020094">
    <property type="entry name" value="TruA/RsuA/RluB/E/F_N"/>
</dbReference>
<name>A0ABV0FKB8_9GAMM</name>
<feature type="domain" description="RNA-binding S4" evidence="8">
    <location>
        <begin position="1"/>
        <end position="62"/>
    </location>
</feature>
<comment type="function">
    <text evidence="5">Responsible for synthesis of pseudouridine from uracil-516 in 16S ribosomal RNA.</text>
</comment>
<dbReference type="SMART" id="SM00363">
    <property type="entry name" value="S4"/>
    <property type="match status" value="1"/>
</dbReference>
<dbReference type="Gene3D" id="3.30.70.1560">
    <property type="entry name" value="Alpha-L RNA-binding motif"/>
    <property type="match status" value="1"/>
</dbReference>
<dbReference type="GO" id="GO:0160136">
    <property type="term" value="F:16S rRNA pseudouridine(516) synthase activity"/>
    <property type="evidence" value="ECO:0007669"/>
    <property type="project" value="UniProtKB-EC"/>
</dbReference>
<dbReference type="PANTHER" id="PTHR47683">
    <property type="entry name" value="PSEUDOURIDINE SYNTHASE FAMILY PROTEIN-RELATED"/>
    <property type="match status" value="1"/>
</dbReference>